<dbReference type="GO" id="GO:0005634">
    <property type="term" value="C:nucleus"/>
    <property type="evidence" value="ECO:0007669"/>
    <property type="project" value="TreeGrafter"/>
</dbReference>
<dbReference type="InterPro" id="IPR049730">
    <property type="entry name" value="SNF2/RAD54-like_C"/>
</dbReference>
<dbReference type="InterPro" id="IPR014001">
    <property type="entry name" value="Helicase_ATP-bd"/>
</dbReference>
<feature type="compositionally biased region" description="Acidic residues" evidence="5">
    <location>
        <begin position="282"/>
        <end position="300"/>
    </location>
</feature>
<dbReference type="EMBL" id="JAJGCB010000001">
    <property type="protein sequence ID" value="KAJ8995599.1"/>
    <property type="molecule type" value="Genomic_DNA"/>
</dbReference>
<feature type="domain" description="Helicase ATP-binding" evidence="6">
    <location>
        <begin position="117"/>
        <end position="424"/>
    </location>
</feature>
<evidence type="ECO:0000313" key="9">
    <source>
        <dbReference type="Proteomes" id="UP001161757"/>
    </source>
</evidence>
<reference evidence="8" key="1">
    <citation type="submission" date="2023-01" db="EMBL/GenBank/DDBJ databases">
        <title>Exophiala dermititidis isolated from Cystic Fibrosis Patient.</title>
        <authorList>
            <person name="Kurbessoian T."/>
            <person name="Crocker A."/>
            <person name="Murante D."/>
            <person name="Hogan D.A."/>
            <person name="Stajich J.E."/>
        </authorList>
    </citation>
    <scope>NUCLEOTIDE SEQUENCE</scope>
    <source>
        <strain evidence="8">Ex8</strain>
    </source>
</reference>
<evidence type="ECO:0000256" key="5">
    <source>
        <dbReference type="SAM" id="MobiDB-lite"/>
    </source>
</evidence>
<evidence type="ECO:0008006" key="10">
    <source>
        <dbReference type="Google" id="ProtNLM"/>
    </source>
</evidence>
<dbReference type="Pfam" id="PF00176">
    <property type="entry name" value="SNF2-rel_dom"/>
    <property type="match status" value="1"/>
</dbReference>
<accession>A0AAN6F3A4</accession>
<evidence type="ECO:0000256" key="4">
    <source>
        <dbReference type="ARBA" id="ARBA00022840"/>
    </source>
</evidence>
<evidence type="ECO:0000313" key="8">
    <source>
        <dbReference type="EMBL" id="KAJ8995599.1"/>
    </source>
</evidence>
<sequence length="809" mass="90408">MDPQKLLKSLATRVDPLSDAEVTAIVEHHELNPTLNPKHVPPHPSKDFQVGTKRQSPATMAADSSTDTIVNQLDRENTAVEHFDPELQRAAFQFIKSDVRIELQSKFIMPWIKIPGIQRSFYAFQVYGAFYMLSQERGVRRGLVLADLMGLGKTTTVFLYILLNHFLVENARHIREHPDLHCDPRGSAAASAGGRQCPSQALFPIACACSQQSITSQLKLVERPGASLLFAPASLLGNWIAEWEKFGVDPEHKIKLYVAHAGFKHLRVPANQLRHLHLRDERDDERDDDGDDNGDEDDDGGQPPVELTAPHTANRFIVLTTPESYGTQVRMAFGNIKRLGGGDYTDGVAWARVARDEAHLTSNWATEIYRIMKSLVRDGFVPPNFVAITASPMLRRGLVDILACVKAINMVSPGISSSPDYKRFAKSGALDKLGQAFVRFREKQRLGGDVDDDEIRKQAAHVGAVLAAYCLRRRSDSIQNGKILVQIPPLESYDVLCPTPNGYRQLAKYVEHFLRASEKGCLGIYSDAKDTVSVKDMLDLCSKTRLLSTLPHATSLSDKSETNWKTICDNQWHTYPELSPIWKSLDRWVESSGKLQMLKEILSKLDTDPDGAPEPLVVCSEFNFVCLAVLCLVRKSGLSAEWMHTDTKMPERRELVAAFQAEAGTTPFQVLIGTTTLMGAGLTLHRACRMVLMEPSLHATVEDQVGDRVHRIGSRSDRCWLYRLINPDSEKEAQLVKDQLNQVKNNYWAEYGPGGDLEDDDKDKDQDSDEKLYDRELQSFLQLGNGQDDPVLDYVSDTESVGSEDEGIE</sequence>
<dbReference type="GO" id="GO:0016787">
    <property type="term" value="F:hydrolase activity"/>
    <property type="evidence" value="ECO:0007669"/>
    <property type="project" value="UniProtKB-KW"/>
</dbReference>
<dbReference type="SUPFAM" id="SSF52540">
    <property type="entry name" value="P-loop containing nucleoside triphosphate hydrolases"/>
    <property type="match status" value="2"/>
</dbReference>
<feature type="region of interest" description="Disordered" evidence="5">
    <location>
        <begin position="277"/>
        <end position="308"/>
    </location>
</feature>
<organism evidence="8 9">
    <name type="scientific">Exophiala dermatitidis</name>
    <name type="common">Black yeast-like fungus</name>
    <name type="synonym">Wangiella dermatitidis</name>
    <dbReference type="NCBI Taxonomy" id="5970"/>
    <lineage>
        <taxon>Eukaryota</taxon>
        <taxon>Fungi</taxon>
        <taxon>Dikarya</taxon>
        <taxon>Ascomycota</taxon>
        <taxon>Pezizomycotina</taxon>
        <taxon>Eurotiomycetes</taxon>
        <taxon>Chaetothyriomycetidae</taxon>
        <taxon>Chaetothyriales</taxon>
        <taxon>Herpotrichiellaceae</taxon>
        <taxon>Exophiala</taxon>
    </lineage>
</organism>
<dbReference type="SMART" id="SM00490">
    <property type="entry name" value="HELICc"/>
    <property type="match status" value="1"/>
</dbReference>
<dbReference type="CDD" id="cd18793">
    <property type="entry name" value="SF2_C_SNF"/>
    <property type="match status" value="1"/>
</dbReference>
<keyword evidence="4" id="KW-0067">ATP-binding</keyword>
<evidence type="ECO:0000256" key="2">
    <source>
        <dbReference type="ARBA" id="ARBA00022801"/>
    </source>
</evidence>
<comment type="caution">
    <text evidence="8">The sequence shown here is derived from an EMBL/GenBank/DDBJ whole genome shotgun (WGS) entry which is preliminary data.</text>
</comment>
<dbReference type="SMART" id="SM00487">
    <property type="entry name" value="DEXDc"/>
    <property type="match status" value="1"/>
</dbReference>
<dbReference type="InterPro" id="IPR027417">
    <property type="entry name" value="P-loop_NTPase"/>
</dbReference>
<gene>
    <name evidence="8" type="ORF">HRR80_000364</name>
</gene>
<feature type="domain" description="Helicase C-terminal" evidence="7">
    <location>
        <begin position="627"/>
        <end position="713"/>
    </location>
</feature>
<dbReference type="InterPro" id="IPR001650">
    <property type="entry name" value="Helicase_C-like"/>
</dbReference>
<dbReference type="PANTHER" id="PTHR45626:SF17">
    <property type="entry name" value="HELICASE-LIKE TRANSCRIPTION FACTOR"/>
    <property type="match status" value="1"/>
</dbReference>
<dbReference type="PANTHER" id="PTHR45626">
    <property type="entry name" value="TRANSCRIPTION TERMINATION FACTOR 2-RELATED"/>
    <property type="match status" value="1"/>
</dbReference>
<keyword evidence="3" id="KW-0347">Helicase</keyword>
<dbReference type="GO" id="GO:0006281">
    <property type="term" value="P:DNA repair"/>
    <property type="evidence" value="ECO:0007669"/>
    <property type="project" value="TreeGrafter"/>
</dbReference>
<dbReference type="Proteomes" id="UP001161757">
    <property type="component" value="Unassembled WGS sequence"/>
</dbReference>
<feature type="region of interest" description="Disordered" evidence="5">
    <location>
        <begin position="33"/>
        <end position="66"/>
    </location>
</feature>
<dbReference type="GO" id="GO:0008094">
    <property type="term" value="F:ATP-dependent activity, acting on DNA"/>
    <property type="evidence" value="ECO:0007669"/>
    <property type="project" value="TreeGrafter"/>
</dbReference>
<dbReference type="GO" id="GO:0005524">
    <property type="term" value="F:ATP binding"/>
    <property type="evidence" value="ECO:0007669"/>
    <property type="project" value="UniProtKB-KW"/>
</dbReference>
<evidence type="ECO:0000256" key="1">
    <source>
        <dbReference type="ARBA" id="ARBA00022741"/>
    </source>
</evidence>
<dbReference type="Pfam" id="PF00271">
    <property type="entry name" value="Helicase_C"/>
    <property type="match status" value="1"/>
</dbReference>
<name>A0AAN6F3A4_EXODE</name>
<dbReference type="AlphaFoldDB" id="A0AAN6F3A4"/>
<dbReference type="InterPro" id="IPR000330">
    <property type="entry name" value="SNF2_N"/>
</dbReference>
<dbReference type="Gene3D" id="3.40.50.300">
    <property type="entry name" value="P-loop containing nucleotide triphosphate hydrolases"/>
    <property type="match status" value="2"/>
</dbReference>
<evidence type="ECO:0000259" key="7">
    <source>
        <dbReference type="SMART" id="SM00490"/>
    </source>
</evidence>
<keyword evidence="2" id="KW-0378">Hydrolase</keyword>
<feature type="region of interest" description="Disordered" evidence="5">
    <location>
        <begin position="784"/>
        <end position="809"/>
    </location>
</feature>
<keyword evidence="1" id="KW-0547">Nucleotide-binding</keyword>
<evidence type="ECO:0000259" key="6">
    <source>
        <dbReference type="SMART" id="SM00487"/>
    </source>
</evidence>
<proteinExistence type="predicted"/>
<protein>
    <recommendedName>
        <fullName evidence="10">Helicase C-terminal domain-containing protein</fullName>
    </recommendedName>
</protein>
<dbReference type="InterPro" id="IPR050628">
    <property type="entry name" value="SNF2_RAD54_helicase_TF"/>
</dbReference>
<feature type="compositionally biased region" description="Polar residues" evidence="5">
    <location>
        <begin position="52"/>
        <end position="66"/>
    </location>
</feature>
<evidence type="ECO:0000256" key="3">
    <source>
        <dbReference type="ARBA" id="ARBA00022806"/>
    </source>
</evidence>
<dbReference type="GO" id="GO:0004386">
    <property type="term" value="F:helicase activity"/>
    <property type="evidence" value="ECO:0007669"/>
    <property type="project" value="UniProtKB-KW"/>
</dbReference>
<feature type="region of interest" description="Disordered" evidence="5">
    <location>
        <begin position="748"/>
        <end position="769"/>
    </location>
</feature>